<dbReference type="RefSeq" id="WP_340330890.1">
    <property type="nucleotide sequence ID" value="NZ_JAZHOF010000007.1"/>
</dbReference>
<dbReference type="Pfam" id="PF03364">
    <property type="entry name" value="Polyketide_cyc"/>
    <property type="match status" value="1"/>
</dbReference>
<keyword evidence="4" id="KW-1185">Reference proteome</keyword>
<sequence>MRTFKTRRTVAHSAEDMFALVADVERYPEFVPLCEALKVRSRSEKDGREVLVADMTASYKMFRETFTSRVTLDPANLEILVEYLDGPFKHLENRWRFESLSEETSEIDFYLEYEFRRRSLQLLMGAMFDAAFSRFADAFEKRADVVYGRRAGGGGRRSRASAS</sequence>
<evidence type="ECO:0000313" key="3">
    <source>
        <dbReference type="EMBL" id="MEJ8573188.1"/>
    </source>
</evidence>
<dbReference type="PANTHER" id="PTHR12901:SF10">
    <property type="entry name" value="COENZYME Q-BINDING PROTEIN COQ10, MITOCHONDRIAL"/>
    <property type="match status" value="1"/>
</dbReference>
<dbReference type="GO" id="GO:0048039">
    <property type="term" value="F:ubiquinone binding"/>
    <property type="evidence" value="ECO:0007669"/>
    <property type="project" value="InterPro"/>
</dbReference>
<dbReference type="InterPro" id="IPR044996">
    <property type="entry name" value="COQ10-like"/>
</dbReference>
<name>A0AAW9RS66_9HYPH</name>
<dbReference type="InterPro" id="IPR023393">
    <property type="entry name" value="START-like_dom_sf"/>
</dbReference>
<dbReference type="AlphaFoldDB" id="A0AAW9RS66"/>
<accession>A0AAW9RS66</accession>
<dbReference type="PANTHER" id="PTHR12901">
    <property type="entry name" value="SPERM PROTEIN HOMOLOG"/>
    <property type="match status" value="1"/>
</dbReference>
<reference evidence="3 4" key="1">
    <citation type="submission" date="2024-02" db="EMBL/GenBank/DDBJ databases">
        <title>Genome analysis and characterization of Microbaculum marinisediminis sp. nov., isolated from marine sediment.</title>
        <authorList>
            <person name="Du Z.-J."/>
            <person name="Ye Y.-Q."/>
            <person name="Zhang Z.-R."/>
            <person name="Yuan S.-M."/>
            <person name="Zhang X.-Y."/>
        </authorList>
    </citation>
    <scope>NUCLEOTIDE SEQUENCE [LARGE SCALE GENOMIC DNA]</scope>
    <source>
        <strain evidence="3 4">SDUM1044001</strain>
    </source>
</reference>
<dbReference type="Gene3D" id="3.30.530.20">
    <property type="match status" value="1"/>
</dbReference>
<dbReference type="GO" id="GO:0045333">
    <property type="term" value="P:cellular respiration"/>
    <property type="evidence" value="ECO:0007669"/>
    <property type="project" value="InterPro"/>
</dbReference>
<dbReference type="EMBL" id="JAZHOF010000007">
    <property type="protein sequence ID" value="MEJ8573188.1"/>
    <property type="molecule type" value="Genomic_DNA"/>
</dbReference>
<evidence type="ECO:0000259" key="2">
    <source>
        <dbReference type="Pfam" id="PF03364"/>
    </source>
</evidence>
<dbReference type="InterPro" id="IPR005031">
    <property type="entry name" value="COQ10_START"/>
</dbReference>
<gene>
    <name evidence="3" type="ORF">V3328_16975</name>
</gene>
<comment type="caution">
    <text evidence="3">The sequence shown here is derived from an EMBL/GenBank/DDBJ whole genome shotgun (WGS) entry which is preliminary data.</text>
</comment>
<organism evidence="3 4">
    <name type="scientific">Microbaculum marinum</name>
    <dbReference type="NCBI Taxonomy" id="1764581"/>
    <lineage>
        <taxon>Bacteria</taxon>
        <taxon>Pseudomonadati</taxon>
        <taxon>Pseudomonadota</taxon>
        <taxon>Alphaproteobacteria</taxon>
        <taxon>Hyphomicrobiales</taxon>
        <taxon>Tepidamorphaceae</taxon>
        <taxon>Microbaculum</taxon>
    </lineage>
</organism>
<dbReference type="Proteomes" id="UP001378188">
    <property type="component" value="Unassembled WGS sequence"/>
</dbReference>
<evidence type="ECO:0000313" key="4">
    <source>
        <dbReference type="Proteomes" id="UP001378188"/>
    </source>
</evidence>
<dbReference type="SUPFAM" id="SSF55961">
    <property type="entry name" value="Bet v1-like"/>
    <property type="match status" value="1"/>
</dbReference>
<feature type="domain" description="Coenzyme Q-binding protein COQ10 START" evidence="2">
    <location>
        <begin position="10"/>
        <end position="140"/>
    </location>
</feature>
<evidence type="ECO:0000256" key="1">
    <source>
        <dbReference type="ARBA" id="ARBA00008918"/>
    </source>
</evidence>
<protein>
    <submittedName>
        <fullName evidence="3">Type II toxin-antitoxin system RatA family toxin</fullName>
    </submittedName>
</protein>
<dbReference type="CDD" id="cd07813">
    <property type="entry name" value="COQ10p_like"/>
    <property type="match status" value="1"/>
</dbReference>
<comment type="similarity">
    <text evidence="1">Belongs to the ribosome association toxin RatA family.</text>
</comment>
<proteinExistence type="inferred from homology"/>